<feature type="region of interest" description="Disordered" evidence="1">
    <location>
        <begin position="1"/>
        <end position="25"/>
    </location>
</feature>
<keyword evidence="3" id="KW-1185">Reference proteome</keyword>
<reference evidence="2" key="1">
    <citation type="submission" date="2023-03" db="EMBL/GenBank/DDBJ databases">
        <authorList>
            <person name="Steffen K."/>
            <person name="Cardenas P."/>
        </authorList>
    </citation>
    <scope>NUCLEOTIDE SEQUENCE</scope>
</reference>
<evidence type="ECO:0000313" key="2">
    <source>
        <dbReference type="EMBL" id="CAI8038960.1"/>
    </source>
</evidence>
<dbReference type="EMBL" id="CASHTH010003018">
    <property type="protein sequence ID" value="CAI8038960.1"/>
    <property type="molecule type" value="Genomic_DNA"/>
</dbReference>
<dbReference type="AlphaFoldDB" id="A0AA35SZF1"/>
<dbReference type="Proteomes" id="UP001174909">
    <property type="component" value="Unassembled WGS sequence"/>
</dbReference>
<feature type="compositionally biased region" description="Polar residues" evidence="1">
    <location>
        <begin position="72"/>
        <end position="90"/>
    </location>
</feature>
<accession>A0AA35SZF1</accession>
<comment type="caution">
    <text evidence="2">The sequence shown here is derived from an EMBL/GenBank/DDBJ whole genome shotgun (WGS) entry which is preliminary data.</text>
</comment>
<proteinExistence type="predicted"/>
<feature type="region of interest" description="Disordered" evidence="1">
    <location>
        <begin position="65"/>
        <end position="90"/>
    </location>
</feature>
<name>A0AA35SZF1_GEOBA</name>
<sequence length="90" mass="9724">MGSWPLEEELKTELSDSGTPSLASHCRVSTPALRCVTWPGRGVPTRWSALTVTLRTRSLSGATRPSLRLLDSQDTQPGSSTSPCLQTVKQ</sequence>
<organism evidence="2 3">
    <name type="scientific">Geodia barretti</name>
    <name type="common">Barrett's horny sponge</name>
    <dbReference type="NCBI Taxonomy" id="519541"/>
    <lineage>
        <taxon>Eukaryota</taxon>
        <taxon>Metazoa</taxon>
        <taxon>Porifera</taxon>
        <taxon>Demospongiae</taxon>
        <taxon>Heteroscleromorpha</taxon>
        <taxon>Tetractinellida</taxon>
        <taxon>Astrophorina</taxon>
        <taxon>Geodiidae</taxon>
        <taxon>Geodia</taxon>
    </lineage>
</organism>
<evidence type="ECO:0000256" key="1">
    <source>
        <dbReference type="SAM" id="MobiDB-lite"/>
    </source>
</evidence>
<gene>
    <name evidence="2" type="ORF">GBAR_LOCUS21690</name>
</gene>
<evidence type="ECO:0000313" key="3">
    <source>
        <dbReference type="Proteomes" id="UP001174909"/>
    </source>
</evidence>
<protein>
    <submittedName>
        <fullName evidence="2">Uncharacterized protein</fullName>
    </submittedName>
</protein>